<dbReference type="PROSITE" id="PS51387">
    <property type="entry name" value="FAD_PCMH"/>
    <property type="match status" value="1"/>
</dbReference>
<protein>
    <submittedName>
        <fullName evidence="6">Bifunctional solanapyrone synthase</fullName>
    </submittedName>
</protein>
<dbReference type="InterPro" id="IPR050416">
    <property type="entry name" value="FAD-linked_Oxidoreductase"/>
</dbReference>
<dbReference type="EMBL" id="MSZU01000076">
    <property type="protein sequence ID" value="OMP86940.1"/>
    <property type="molecule type" value="Genomic_DNA"/>
</dbReference>
<dbReference type="PANTHER" id="PTHR42973:SF34">
    <property type="entry name" value="FAD BINDING DOMAIN PROTEIN (AFU_ORTHOLOGUE AFUA_3G02770)"/>
    <property type="match status" value="1"/>
</dbReference>
<evidence type="ECO:0000259" key="5">
    <source>
        <dbReference type="PROSITE" id="PS51387"/>
    </source>
</evidence>
<evidence type="ECO:0000256" key="2">
    <source>
        <dbReference type="ARBA" id="ARBA00022630"/>
    </source>
</evidence>
<proteinExistence type="inferred from homology"/>
<organism evidence="6 7">
    <name type="scientific">Diplodia seriata</name>
    <dbReference type="NCBI Taxonomy" id="420778"/>
    <lineage>
        <taxon>Eukaryota</taxon>
        <taxon>Fungi</taxon>
        <taxon>Dikarya</taxon>
        <taxon>Ascomycota</taxon>
        <taxon>Pezizomycotina</taxon>
        <taxon>Dothideomycetes</taxon>
        <taxon>Dothideomycetes incertae sedis</taxon>
        <taxon>Botryosphaeriales</taxon>
        <taxon>Botryosphaeriaceae</taxon>
        <taxon>Diplodia</taxon>
    </lineage>
</organism>
<dbReference type="Proteomes" id="UP000190776">
    <property type="component" value="Unassembled WGS sequence"/>
</dbReference>
<evidence type="ECO:0000256" key="4">
    <source>
        <dbReference type="ARBA" id="ARBA00023002"/>
    </source>
</evidence>
<dbReference type="InterPro" id="IPR006094">
    <property type="entry name" value="Oxid_FAD_bind_N"/>
</dbReference>
<keyword evidence="2" id="KW-0285">Flavoprotein</keyword>
<evidence type="ECO:0000256" key="3">
    <source>
        <dbReference type="ARBA" id="ARBA00022827"/>
    </source>
</evidence>
<dbReference type="GO" id="GO:0016491">
    <property type="term" value="F:oxidoreductase activity"/>
    <property type="evidence" value="ECO:0007669"/>
    <property type="project" value="UniProtKB-KW"/>
</dbReference>
<gene>
    <name evidence="6" type="ORF">BK809_0007026</name>
</gene>
<evidence type="ECO:0000256" key="1">
    <source>
        <dbReference type="ARBA" id="ARBA00005466"/>
    </source>
</evidence>
<keyword evidence="3" id="KW-0274">FAD</keyword>
<dbReference type="STRING" id="420778.A0A1S8BHD7"/>
<name>A0A1S8BHD7_9PEZI</name>
<dbReference type="SUPFAM" id="SSF56176">
    <property type="entry name" value="FAD-binding/transporter-associated domain-like"/>
    <property type="match status" value="1"/>
</dbReference>
<comment type="caution">
    <text evidence="6">The sequence shown here is derived from an EMBL/GenBank/DDBJ whole genome shotgun (WGS) entry which is preliminary data.</text>
</comment>
<dbReference type="OrthoDB" id="2151789at2759"/>
<dbReference type="InterPro" id="IPR016166">
    <property type="entry name" value="FAD-bd_PCMH"/>
</dbReference>
<accession>A0A1S8BHD7</accession>
<dbReference type="InterPro" id="IPR036318">
    <property type="entry name" value="FAD-bd_PCMH-like_sf"/>
</dbReference>
<dbReference type="PANTHER" id="PTHR42973">
    <property type="entry name" value="BINDING OXIDOREDUCTASE, PUTATIVE (AFU_ORTHOLOGUE AFUA_1G17690)-RELATED"/>
    <property type="match status" value="1"/>
</dbReference>
<dbReference type="Pfam" id="PF01565">
    <property type="entry name" value="FAD_binding_4"/>
    <property type="match status" value="1"/>
</dbReference>
<keyword evidence="4" id="KW-0560">Oxidoreductase</keyword>
<feature type="domain" description="FAD-binding PCMH-type" evidence="5">
    <location>
        <begin position="31"/>
        <end position="202"/>
    </location>
</feature>
<sequence length="474" mass="50380">MASFQHGQQQAFVSAGDESQSQSLFWAQQQQSGRPACFVHPQSAADIAAVISISRSTGCPFAVRGGGHSDMRGASNSDGGITVNMAGLSTVEVDDDAGVARVGAGARWGAVYAELEKTNKTVVGGRLTSVGVGGLLLGGGLSHFSGLHGWACDNVRSYELVLANGSVIDVSASAHSDLYRALRGGGNSFGVVTRFDLDTFAQGPLWGGLHVWPLLDSVTRAVTAAFVRFAYNAPSDPHVSLFAGLGYRGGHFAWAAGQYDALGREAPSIFDDFNGDMEQYGAPKVMNTARVAALSDFADELDRSEPAGMRSRFTTATFRADAELLRRLVGVFKQEVATALRSGLGDDELFAPMLGIQPLSRSILEAQKKRGGNVMGLDESDGPLVVCSFGWKWSHESDDAAAIQGIKAVLEKAVATAKEGGLYHPFKYLNYAAEDQDPLASYGEENVEFLRRVRKAYDADGVFTTLVPGGFKFV</sequence>
<dbReference type="Gene3D" id="3.30.465.10">
    <property type="match status" value="1"/>
</dbReference>
<dbReference type="GO" id="GO:0071949">
    <property type="term" value="F:FAD binding"/>
    <property type="evidence" value="ECO:0007669"/>
    <property type="project" value="InterPro"/>
</dbReference>
<evidence type="ECO:0000313" key="7">
    <source>
        <dbReference type="Proteomes" id="UP000190776"/>
    </source>
</evidence>
<evidence type="ECO:0000313" key="6">
    <source>
        <dbReference type="EMBL" id="OMP86940.1"/>
    </source>
</evidence>
<reference evidence="6 7" key="1">
    <citation type="submission" date="2017-01" db="EMBL/GenBank/DDBJ databases">
        <title>Draft genome sequence of Diplodia seriata F98.1, a fungal species involved in grapevine trunk diseases.</title>
        <authorList>
            <person name="Robert-Siegwald G."/>
            <person name="Vallet J."/>
            <person name="Abou-Mansour E."/>
            <person name="Xu J."/>
            <person name="Rey P."/>
            <person name="Bertsch C."/>
            <person name="Rego C."/>
            <person name="Larignon P."/>
            <person name="Fontaine F."/>
            <person name="Lebrun M.-H."/>
        </authorList>
    </citation>
    <scope>NUCLEOTIDE SEQUENCE [LARGE SCALE GENOMIC DNA]</scope>
    <source>
        <strain evidence="6 7">F98.1</strain>
    </source>
</reference>
<comment type="similarity">
    <text evidence="1">Belongs to the oxygen-dependent FAD-linked oxidoreductase family.</text>
</comment>
<dbReference type="AlphaFoldDB" id="A0A1S8BHD7"/>
<dbReference type="InterPro" id="IPR016169">
    <property type="entry name" value="FAD-bd_PCMH_sub2"/>
</dbReference>